<organism evidence="2 3">
    <name type="scientific">Drosophila willistoni</name>
    <name type="common">Fruit fly</name>
    <dbReference type="NCBI Taxonomy" id="7260"/>
    <lineage>
        <taxon>Eukaryota</taxon>
        <taxon>Metazoa</taxon>
        <taxon>Ecdysozoa</taxon>
        <taxon>Arthropoda</taxon>
        <taxon>Hexapoda</taxon>
        <taxon>Insecta</taxon>
        <taxon>Pterygota</taxon>
        <taxon>Neoptera</taxon>
        <taxon>Endopterygota</taxon>
        <taxon>Diptera</taxon>
        <taxon>Brachycera</taxon>
        <taxon>Muscomorpha</taxon>
        <taxon>Ephydroidea</taxon>
        <taxon>Drosophilidae</taxon>
        <taxon>Drosophila</taxon>
        <taxon>Sophophora</taxon>
    </lineage>
</organism>
<dbReference type="OrthoDB" id="7847522at2759"/>
<protein>
    <submittedName>
        <fullName evidence="2">Uncharacterized protein</fullName>
    </submittedName>
</protein>
<reference evidence="2 3" key="1">
    <citation type="journal article" date="2007" name="Nature">
        <title>Evolution of genes and genomes on the Drosophila phylogeny.</title>
        <authorList>
            <consortium name="Drosophila 12 Genomes Consortium"/>
            <person name="Clark A.G."/>
            <person name="Eisen M.B."/>
            <person name="Smith D.R."/>
            <person name="Bergman C.M."/>
            <person name="Oliver B."/>
            <person name="Markow T.A."/>
            <person name="Kaufman T.C."/>
            <person name="Kellis M."/>
            <person name="Gelbart W."/>
            <person name="Iyer V.N."/>
            <person name="Pollard D.A."/>
            <person name="Sackton T.B."/>
            <person name="Larracuente A.M."/>
            <person name="Singh N.D."/>
            <person name="Abad J.P."/>
            <person name="Abt D.N."/>
            <person name="Adryan B."/>
            <person name="Aguade M."/>
            <person name="Akashi H."/>
            <person name="Anderson W.W."/>
            <person name="Aquadro C.F."/>
            <person name="Ardell D.H."/>
            <person name="Arguello R."/>
            <person name="Artieri C.G."/>
            <person name="Barbash D.A."/>
            <person name="Barker D."/>
            <person name="Barsanti P."/>
            <person name="Batterham P."/>
            <person name="Batzoglou S."/>
            <person name="Begun D."/>
            <person name="Bhutkar A."/>
            <person name="Blanco E."/>
            <person name="Bosak S.A."/>
            <person name="Bradley R.K."/>
            <person name="Brand A.D."/>
            <person name="Brent M.R."/>
            <person name="Brooks A.N."/>
            <person name="Brown R.H."/>
            <person name="Butlin R.K."/>
            <person name="Caggese C."/>
            <person name="Calvi B.R."/>
            <person name="Bernardo de Carvalho A."/>
            <person name="Caspi A."/>
            <person name="Castrezana S."/>
            <person name="Celniker S.E."/>
            <person name="Chang J.L."/>
            <person name="Chapple C."/>
            <person name="Chatterji S."/>
            <person name="Chinwalla A."/>
            <person name="Civetta A."/>
            <person name="Clifton S.W."/>
            <person name="Comeron J.M."/>
            <person name="Costello J.C."/>
            <person name="Coyne J.A."/>
            <person name="Daub J."/>
            <person name="David R.G."/>
            <person name="Delcher A.L."/>
            <person name="Delehaunty K."/>
            <person name="Do C.B."/>
            <person name="Ebling H."/>
            <person name="Edwards K."/>
            <person name="Eickbush T."/>
            <person name="Evans J.D."/>
            <person name="Filipski A."/>
            <person name="Findeiss S."/>
            <person name="Freyhult E."/>
            <person name="Fulton L."/>
            <person name="Fulton R."/>
            <person name="Garcia A.C."/>
            <person name="Gardiner A."/>
            <person name="Garfield D.A."/>
            <person name="Garvin B.E."/>
            <person name="Gibson G."/>
            <person name="Gilbert D."/>
            <person name="Gnerre S."/>
            <person name="Godfrey J."/>
            <person name="Good R."/>
            <person name="Gotea V."/>
            <person name="Gravely B."/>
            <person name="Greenberg A.J."/>
            <person name="Griffiths-Jones S."/>
            <person name="Gross S."/>
            <person name="Guigo R."/>
            <person name="Gustafson E.A."/>
            <person name="Haerty W."/>
            <person name="Hahn M.W."/>
            <person name="Halligan D.L."/>
            <person name="Halpern A.L."/>
            <person name="Halter G.M."/>
            <person name="Han M.V."/>
            <person name="Heger A."/>
            <person name="Hillier L."/>
            <person name="Hinrichs A.S."/>
            <person name="Holmes I."/>
            <person name="Hoskins R.A."/>
            <person name="Hubisz M.J."/>
            <person name="Hultmark D."/>
            <person name="Huntley M.A."/>
            <person name="Jaffe D.B."/>
            <person name="Jagadeeshan S."/>
            <person name="Jeck W.R."/>
            <person name="Johnson J."/>
            <person name="Jones C.D."/>
            <person name="Jordan W.C."/>
            <person name="Karpen G.H."/>
            <person name="Kataoka E."/>
            <person name="Keightley P.D."/>
            <person name="Kheradpour P."/>
            <person name="Kirkness E.F."/>
            <person name="Koerich L.B."/>
            <person name="Kristiansen K."/>
            <person name="Kudrna D."/>
            <person name="Kulathinal R.J."/>
            <person name="Kumar S."/>
            <person name="Kwok R."/>
            <person name="Lander E."/>
            <person name="Langley C.H."/>
            <person name="Lapoint R."/>
            <person name="Lazzaro B.P."/>
            <person name="Lee S.J."/>
            <person name="Levesque L."/>
            <person name="Li R."/>
            <person name="Lin C.F."/>
            <person name="Lin M.F."/>
            <person name="Lindblad-Toh K."/>
            <person name="Llopart A."/>
            <person name="Long M."/>
            <person name="Low L."/>
            <person name="Lozovsky E."/>
            <person name="Lu J."/>
            <person name="Luo M."/>
            <person name="Machado C.A."/>
            <person name="Makalowski W."/>
            <person name="Marzo M."/>
            <person name="Matsuda M."/>
            <person name="Matzkin L."/>
            <person name="McAllister B."/>
            <person name="McBride C.S."/>
            <person name="McKernan B."/>
            <person name="McKernan K."/>
            <person name="Mendez-Lago M."/>
            <person name="Minx P."/>
            <person name="Mollenhauer M.U."/>
            <person name="Montooth K."/>
            <person name="Mount S.M."/>
            <person name="Mu X."/>
            <person name="Myers E."/>
            <person name="Negre B."/>
            <person name="Newfeld S."/>
            <person name="Nielsen R."/>
            <person name="Noor M.A."/>
            <person name="O'Grady P."/>
            <person name="Pachter L."/>
            <person name="Papaceit M."/>
            <person name="Parisi M.J."/>
            <person name="Parisi M."/>
            <person name="Parts L."/>
            <person name="Pedersen J.S."/>
            <person name="Pesole G."/>
            <person name="Phillippy A.M."/>
            <person name="Ponting C.P."/>
            <person name="Pop M."/>
            <person name="Porcelli D."/>
            <person name="Powell J.R."/>
            <person name="Prohaska S."/>
            <person name="Pruitt K."/>
            <person name="Puig M."/>
            <person name="Quesneville H."/>
            <person name="Ram K.R."/>
            <person name="Rand D."/>
            <person name="Rasmussen M.D."/>
            <person name="Reed L.K."/>
            <person name="Reenan R."/>
            <person name="Reily A."/>
            <person name="Remington K.A."/>
            <person name="Rieger T.T."/>
            <person name="Ritchie M.G."/>
            <person name="Robin C."/>
            <person name="Rogers Y.H."/>
            <person name="Rohde C."/>
            <person name="Rozas J."/>
            <person name="Rubenfield M.J."/>
            <person name="Ruiz A."/>
            <person name="Russo S."/>
            <person name="Salzberg S.L."/>
            <person name="Sanchez-Gracia A."/>
            <person name="Saranga D.J."/>
            <person name="Sato H."/>
            <person name="Schaeffer S.W."/>
            <person name="Schatz M.C."/>
            <person name="Schlenke T."/>
            <person name="Schwartz R."/>
            <person name="Segarra C."/>
            <person name="Singh R.S."/>
            <person name="Sirot L."/>
            <person name="Sirota M."/>
            <person name="Sisneros N.B."/>
            <person name="Smith C.D."/>
            <person name="Smith T.F."/>
            <person name="Spieth J."/>
            <person name="Stage D.E."/>
            <person name="Stark A."/>
            <person name="Stephan W."/>
            <person name="Strausberg R.L."/>
            <person name="Strempel S."/>
            <person name="Sturgill D."/>
            <person name="Sutton G."/>
            <person name="Sutton G.G."/>
            <person name="Tao W."/>
            <person name="Teichmann S."/>
            <person name="Tobari Y.N."/>
            <person name="Tomimura Y."/>
            <person name="Tsolas J.M."/>
            <person name="Valente V.L."/>
            <person name="Venter E."/>
            <person name="Venter J.C."/>
            <person name="Vicario S."/>
            <person name="Vieira F.G."/>
            <person name="Vilella A.J."/>
            <person name="Villasante A."/>
            <person name="Walenz B."/>
            <person name="Wang J."/>
            <person name="Wasserman M."/>
            <person name="Watts T."/>
            <person name="Wilson D."/>
            <person name="Wilson R.K."/>
            <person name="Wing R.A."/>
            <person name="Wolfner M.F."/>
            <person name="Wong A."/>
            <person name="Wong G.K."/>
            <person name="Wu C.I."/>
            <person name="Wu G."/>
            <person name="Yamamoto D."/>
            <person name="Yang H.P."/>
            <person name="Yang S.P."/>
            <person name="Yorke J.A."/>
            <person name="Yoshida K."/>
            <person name="Zdobnov E."/>
            <person name="Zhang P."/>
            <person name="Zhang Y."/>
            <person name="Zimin A.V."/>
            <person name="Baldwin J."/>
            <person name="Abdouelleil A."/>
            <person name="Abdulkadir J."/>
            <person name="Abebe A."/>
            <person name="Abera B."/>
            <person name="Abreu J."/>
            <person name="Acer S.C."/>
            <person name="Aftuck L."/>
            <person name="Alexander A."/>
            <person name="An P."/>
            <person name="Anderson E."/>
            <person name="Anderson S."/>
            <person name="Arachi H."/>
            <person name="Azer M."/>
            <person name="Bachantsang P."/>
            <person name="Barry A."/>
            <person name="Bayul T."/>
            <person name="Berlin A."/>
            <person name="Bessette D."/>
            <person name="Bloom T."/>
            <person name="Blye J."/>
            <person name="Boguslavskiy L."/>
            <person name="Bonnet C."/>
            <person name="Boukhgalter B."/>
            <person name="Bourzgui I."/>
            <person name="Brown A."/>
            <person name="Cahill P."/>
            <person name="Channer S."/>
            <person name="Cheshatsang Y."/>
            <person name="Chuda L."/>
            <person name="Citroen M."/>
            <person name="Collymore A."/>
            <person name="Cooke P."/>
            <person name="Costello M."/>
            <person name="D'Aco K."/>
            <person name="Daza R."/>
            <person name="De Haan G."/>
            <person name="DeGray S."/>
            <person name="DeMaso C."/>
            <person name="Dhargay N."/>
            <person name="Dooley K."/>
            <person name="Dooley E."/>
            <person name="Doricent M."/>
            <person name="Dorje P."/>
            <person name="Dorjee K."/>
            <person name="Dupes A."/>
            <person name="Elong R."/>
            <person name="Falk J."/>
            <person name="Farina A."/>
            <person name="Faro S."/>
            <person name="Ferguson D."/>
            <person name="Fisher S."/>
            <person name="Foley C.D."/>
            <person name="Franke A."/>
            <person name="Friedrich D."/>
            <person name="Gadbois L."/>
            <person name="Gearin G."/>
            <person name="Gearin C.R."/>
            <person name="Giannoukos G."/>
            <person name="Goode T."/>
            <person name="Graham J."/>
            <person name="Grandbois E."/>
            <person name="Grewal S."/>
            <person name="Gyaltsen K."/>
            <person name="Hafez N."/>
            <person name="Hagos B."/>
            <person name="Hall J."/>
            <person name="Henson C."/>
            <person name="Hollinger A."/>
            <person name="Honan T."/>
            <person name="Huard M.D."/>
            <person name="Hughes L."/>
            <person name="Hurhula B."/>
            <person name="Husby M.E."/>
            <person name="Kamat A."/>
            <person name="Kanga B."/>
            <person name="Kashin S."/>
            <person name="Khazanovich D."/>
            <person name="Kisner P."/>
            <person name="Lance K."/>
            <person name="Lara M."/>
            <person name="Lee W."/>
            <person name="Lennon N."/>
            <person name="Letendre F."/>
            <person name="LeVine R."/>
            <person name="Lipovsky A."/>
            <person name="Liu X."/>
            <person name="Liu J."/>
            <person name="Liu S."/>
            <person name="Lokyitsang T."/>
            <person name="Lokyitsang Y."/>
            <person name="Lubonja R."/>
            <person name="Lui A."/>
            <person name="MacDonald P."/>
            <person name="Magnisalis V."/>
            <person name="Maru K."/>
            <person name="Matthews C."/>
            <person name="McCusker W."/>
            <person name="McDonough S."/>
            <person name="Mehta T."/>
            <person name="Meldrim J."/>
            <person name="Meneus L."/>
            <person name="Mihai O."/>
            <person name="Mihalev A."/>
            <person name="Mihova T."/>
            <person name="Mittelman R."/>
            <person name="Mlenga V."/>
            <person name="Montmayeur A."/>
            <person name="Mulrain L."/>
            <person name="Navidi A."/>
            <person name="Naylor J."/>
            <person name="Negash T."/>
            <person name="Nguyen T."/>
            <person name="Nguyen N."/>
            <person name="Nicol R."/>
            <person name="Norbu C."/>
            <person name="Norbu N."/>
            <person name="Novod N."/>
            <person name="O'Neill B."/>
            <person name="Osman S."/>
            <person name="Markiewicz E."/>
            <person name="Oyono O.L."/>
            <person name="Patti C."/>
            <person name="Phunkhang P."/>
            <person name="Pierre F."/>
            <person name="Priest M."/>
            <person name="Raghuraman S."/>
            <person name="Rege F."/>
            <person name="Reyes R."/>
            <person name="Rise C."/>
            <person name="Rogov P."/>
            <person name="Ross K."/>
            <person name="Ryan E."/>
            <person name="Settipalli S."/>
            <person name="Shea T."/>
            <person name="Sherpa N."/>
            <person name="Shi L."/>
            <person name="Shih D."/>
            <person name="Sparrow T."/>
            <person name="Spaulding J."/>
            <person name="Stalker J."/>
            <person name="Stange-Thomann N."/>
            <person name="Stavropoulos S."/>
            <person name="Stone C."/>
            <person name="Strader C."/>
            <person name="Tesfaye S."/>
            <person name="Thomson T."/>
            <person name="Thoulutsang Y."/>
            <person name="Thoulutsang D."/>
            <person name="Topham K."/>
            <person name="Topping I."/>
            <person name="Tsamla T."/>
            <person name="Vassiliev H."/>
            <person name="Vo A."/>
            <person name="Wangchuk T."/>
            <person name="Wangdi T."/>
            <person name="Weiand M."/>
            <person name="Wilkinson J."/>
            <person name="Wilson A."/>
            <person name="Yadav S."/>
            <person name="Young G."/>
            <person name="Yu Q."/>
            <person name="Zembek L."/>
            <person name="Zhong D."/>
            <person name="Zimmer A."/>
            <person name="Zwirko Z."/>
            <person name="Jaffe D.B."/>
            <person name="Alvarez P."/>
            <person name="Brockman W."/>
            <person name="Butler J."/>
            <person name="Chin C."/>
            <person name="Gnerre S."/>
            <person name="Grabherr M."/>
            <person name="Kleber M."/>
            <person name="Mauceli E."/>
            <person name="MacCallum I."/>
        </authorList>
    </citation>
    <scope>NUCLEOTIDE SEQUENCE [LARGE SCALE GENOMIC DNA]</scope>
    <source>
        <strain evidence="3">Tucson 14030-0811.24</strain>
    </source>
</reference>
<evidence type="ECO:0000313" key="2">
    <source>
        <dbReference type="EMBL" id="KRF99268.1"/>
    </source>
</evidence>
<dbReference type="InParanoid" id="A0A0Q9WTM7"/>
<feature type="region of interest" description="Disordered" evidence="1">
    <location>
        <begin position="65"/>
        <end position="132"/>
    </location>
</feature>
<dbReference type="KEGG" id="dwi:26530060"/>
<feature type="compositionally biased region" description="Polar residues" evidence="1">
    <location>
        <begin position="65"/>
        <end position="83"/>
    </location>
</feature>
<dbReference type="AlphaFoldDB" id="A0A0Q9WTM7"/>
<feature type="compositionally biased region" description="Low complexity" evidence="1">
    <location>
        <begin position="123"/>
        <end position="132"/>
    </location>
</feature>
<dbReference type="Proteomes" id="UP000007798">
    <property type="component" value="Unassembled WGS sequence"/>
</dbReference>
<sequence length="142" mass="15853">MEMDYSTYAQLVGCANVEMPAPESFYPEINGGRPWSVMQNPEMPNQNVSGNFGQTHQIYENMSEGSHNTNVNRQNPSSYQGSGASAYRGMARERKRIREMQARNGLYSPMDDSARYRSGDGQSSSSNYSSYAANGMNGNSYW</sequence>
<name>A0A0Q9WTM7_DROWI</name>
<gene>
    <name evidence="2" type="primary">Dwil\GK28058</name>
    <name evidence="2" type="ORF">Dwil_GK28058</name>
</gene>
<accession>A0A0Q9WTM7</accession>
<evidence type="ECO:0000313" key="3">
    <source>
        <dbReference type="Proteomes" id="UP000007798"/>
    </source>
</evidence>
<feature type="compositionally biased region" description="Basic and acidic residues" evidence="1">
    <location>
        <begin position="90"/>
        <end position="101"/>
    </location>
</feature>
<keyword evidence="3" id="KW-1185">Reference proteome</keyword>
<proteinExistence type="predicted"/>
<evidence type="ECO:0000256" key="1">
    <source>
        <dbReference type="SAM" id="MobiDB-lite"/>
    </source>
</evidence>
<dbReference type="EMBL" id="CH964214">
    <property type="protein sequence ID" value="KRF99268.1"/>
    <property type="molecule type" value="Genomic_DNA"/>
</dbReference>